<dbReference type="PANTHER" id="PTHR30528:SF0">
    <property type="entry name" value="CYTOPLASMIC PROTEIN"/>
    <property type="match status" value="1"/>
</dbReference>
<evidence type="ECO:0000313" key="2">
    <source>
        <dbReference type="Proteomes" id="UP000625316"/>
    </source>
</evidence>
<name>A0A928VGU2_9CYAN</name>
<dbReference type="InterPro" id="IPR009351">
    <property type="entry name" value="AlkZ-like"/>
</dbReference>
<reference evidence="1" key="1">
    <citation type="submission" date="2020-10" db="EMBL/GenBank/DDBJ databases">
        <authorList>
            <person name="Castelo-Branco R."/>
            <person name="Eusebio N."/>
            <person name="Adriana R."/>
            <person name="Vieira A."/>
            <person name="Brugerolle De Fraissinette N."/>
            <person name="Rezende De Castro R."/>
            <person name="Schneider M.P."/>
            <person name="Vasconcelos V."/>
            <person name="Leao P.N."/>
        </authorList>
    </citation>
    <scope>NUCLEOTIDE SEQUENCE</scope>
    <source>
        <strain evidence="1">LEGE 11480</strain>
    </source>
</reference>
<keyword evidence="2" id="KW-1185">Reference proteome</keyword>
<organism evidence="1 2">
    <name type="scientific">Romeriopsis navalis LEGE 11480</name>
    <dbReference type="NCBI Taxonomy" id="2777977"/>
    <lineage>
        <taxon>Bacteria</taxon>
        <taxon>Bacillati</taxon>
        <taxon>Cyanobacteriota</taxon>
        <taxon>Cyanophyceae</taxon>
        <taxon>Leptolyngbyales</taxon>
        <taxon>Leptolyngbyaceae</taxon>
        <taxon>Romeriopsis</taxon>
        <taxon>Romeriopsis navalis</taxon>
    </lineage>
</organism>
<dbReference type="EMBL" id="JADEXQ010000002">
    <property type="protein sequence ID" value="MBE9028356.1"/>
    <property type="molecule type" value="Genomic_DNA"/>
</dbReference>
<dbReference type="AlphaFoldDB" id="A0A928VGU2"/>
<comment type="caution">
    <text evidence="1">The sequence shown here is derived from an EMBL/GenBank/DDBJ whole genome shotgun (WGS) entry which is preliminary data.</text>
</comment>
<evidence type="ECO:0000313" key="1">
    <source>
        <dbReference type="EMBL" id="MBE9028356.1"/>
    </source>
</evidence>
<dbReference type="Pfam" id="PF06224">
    <property type="entry name" value="AlkZ-like"/>
    <property type="match status" value="1"/>
</dbReference>
<dbReference type="PANTHER" id="PTHR30528">
    <property type="entry name" value="CYTOPLASMIC PROTEIN"/>
    <property type="match status" value="1"/>
</dbReference>
<dbReference type="RefSeq" id="WP_264323177.1">
    <property type="nucleotide sequence ID" value="NZ_JADEXQ010000002.1"/>
</dbReference>
<gene>
    <name evidence="1" type="ORF">IQ266_01135</name>
</gene>
<protein>
    <submittedName>
        <fullName evidence="1">YcaQ family DNA glycosylase</fullName>
    </submittedName>
</protein>
<accession>A0A928VGU2</accession>
<dbReference type="Proteomes" id="UP000625316">
    <property type="component" value="Unassembled WGS sequence"/>
</dbReference>
<sequence length="403" mass="46621">MLTVDLNSRDLRKLRRIALQKQGLTSNSPFGRGLAGTETAIAHLGYVQVDTISVVARAHHHVLHSRVANYQPAMLDQLLKNRRVFEYWSHAAAFLPIAAYRYSLPYKHAIKSGKRHWFKNPDYKLMDQLMERVRAEGPLRSRDIESGKTKAGGWWEWKPAKRALEQLYFQGDLMVCERQGFQKAYDLPERVLPADIDTTVPTFSEYAAYLLDQQLACHGFVSLKGITYQRRDDQLRKATKQLVEERLADGRLIWLKSEACGSYLAPPDLLDRSLPRIAPQARILSPFDNCVIQRDRLMDLFGFDYQIECYVPQAKRKFGYFCLPLLFQDQFIGRLDCKAHRKQAWLEVKSLYFEATNLDLDRVLPALVTCLRAFAAFQDVDRISITQVFPNKLTQTVRHHFEP</sequence>
<proteinExistence type="predicted"/>